<dbReference type="EMBL" id="JFKC01000009">
    <property type="protein sequence ID" value="OSQ50793.1"/>
    <property type="molecule type" value="Genomic_DNA"/>
</dbReference>
<comment type="caution">
    <text evidence="2">The sequence shown here is derived from an EMBL/GenBank/DDBJ whole genome shotgun (WGS) entry which is preliminary data.</text>
</comment>
<dbReference type="STRING" id="1123756.MGEO_11305"/>
<keyword evidence="1" id="KW-1133">Transmembrane helix</keyword>
<organism evidence="2 3">
    <name type="scientific">Marivita geojedonensis</name>
    <dbReference type="NCBI Taxonomy" id="1123756"/>
    <lineage>
        <taxon>Bacteria</taxon>
        <taxon>Pseudomonadati</taxon>
        <taxon>Pseudomonadota</taxon>
        <taxon>Alphaproteobacteria</taxon>
        <taxon>Rhodobacterales</taxon>
        <taxon>Roseobacteraceae</taxon>
        <taxon>Marivita</taxon>
    </lineage>
</organism>
<feature type="transmembrane region" description="Helical" evidence="1">
    <location>
        <begin position="62"/>
        <end position="80"/>
    </location>
</feature>
<reference evidence="2 3" key="1">
    <citation type="submission" date="2014-03" db="EMBL/GenBank/DDBJ databases">
        <title>The draft genome sequence of Marivita geojedonensis KCTC 23882.</title>
        <authorList>
            <person name="Lai Q."/>
            <person name="Shao Z."/>
        </authorList>
    </citation>
    <scope>NUCLEOTIDE SEQUENCE [LARGE SCALE GENOMIC DNA]</scope>
    <source>
        <strain evidence="2 3">DPG-138</strain>
    </source>
</reference>
<dbReference type="Proteomes" id="UP000193926">
    <property type="component" value="Unassembled WGS sequence"/>
</dbReference>
<evidence type="ECO:0000313" key="2">
    <source>
        <dbReference type="EMBL" id="OSQ50793.1"/>
    </source>
</evidence>
<gene>
    <name evidence="2" type="ORF">MGEO_11305</name>
</gene>
<proteinExistence type="predicted"/>
<sequence>MILREFALFWPRPSAGPFHIDQTAPYFWNKEINMPVTTFVSMILAVIAASGLTVWAMAQFGILKVLPALIALGLLARWGLAHVPGDDEPA</sequence>
<keyword evidence="3" id="KW-1185">Reference proteome</keyword>
<dbReference type="AlphaFoldDB" id="A0A1X4NKR3"/>
<keyword evidence="1" id="KW-0472">Membrane</keyword>
<accession>A0A1X4NKR3</accession>
<protein>
    <submittedName>
        <fullName evidence="2">Uncharacterized protein</fullName>
    </submittedName>
</protein>
<name>A0A1X4NKR3_9RHOB</name>
<feature type="transmembrane region" description="Helical" evidence="1">
    <location>
        <begin position="36"/>
        <end position="55"/>
    </location>
</feature>
<evidence type="ECO:0000313" key="3">
    <source>
        <dbReference type="Proteomes" id="UP000193926"/>
    </source>
</evidence>
<keyword evidence="1" id="KW-0812">Transmembrane</keyword>
<evidence type="ECO:0000256" key="1">
    <source>
        <dbReference type="SAM" id="Phobius"/>
    </source>
</evidence>